<evidence type="ECO:0000259" key="2">
    <source>
        <dbReference type="Pfam" id="PF02752"/>
    </source>
</evidence>
<accession>A0A1Y1YM82</accession>
<dbReference type="GO" id="GO:0030674">
    <property type="term" value="F:protein-macromolecule adaptor activity"/>
    <property type="evidence" value="ECO:0007669"/>
    <property type="project" value="TreeGrafter"/>
</dbReference>
<dbReference type="GO" id="GO:0031625">
    <property type="term" value="F:ubiquitin protein ligase binding"/>
    <property type="evidence" value="ECO:0007669"/>
    <property type="project" value="TreeGrafter"/>
</dbReference>
<dbReference type="InterPro" id="IPR011022">
    <property type="entry name" value="Arrestin_C-like"/>
</dbReference>
<dbReference type="PANTHER" id="PTHR11188">
    <property type="entry name" value="ARRESTIN DOMAIN CONTAINING PROTEIN"/>
    <property type="match status" value="1"/>
</dbReference>
<dbReference type="InterPro" id="IPR014756">
    <property type="entry name" value="Ig_E-set"/>
</dbReference>
<dbReference type="InterPro" id="IPR011021">
    <property type="entry name" value="Arrestin-like_N"/>
</dbReference>
<reference evidence="3 4" key="1">
    <citation type="submission" date="2016-07" db="EMBL/GenBank/DDBJ databases">
        <title>Pervasive Adenine N6-methylation of Active Genes in Fungi.</title>
        <authorList>
            <consortium name="DOE Joint Genome Institute"/>
            <person name="Mondo S.J."/>
            <person name="Dannebaum R.O."/>
            <person name="Kuo R.C."/>
            <person name="Labutti K."/>
            <person name="Haridas S."/>
            <person name="Kuo A."/>
            <person name="Salamov A."/>
            <person name="Ahrendt S.R."/>
            <person name="Lipzen A."/>
            <person name="Sullivan W."/>
            <person name="Andreopoulos W.B."/>
            <person name="Clum A."/>
            <person name="Lindquist E."/>
            <person name="Daum C."/>
            <person name="Ramamoorthy G.K."/>
            <person name="Gryganskyi A."/>
            <person name="Culley D."/>
            <person name="Magnuson J.K."/>
            <person name="James T.Y."/>
            <person name="O'Malley M.A."/>
            <person name="Stajich J.E."/>
            <person name="Spatafora J.W."/>
            <person name="Visel A."/>
            <person name="Grigoriev I.V."/>
        </authorList>
    </citation>
    <scope>NUCLEOTIDE SEQUENCE [LARGE SCALE GENOMIC DNA]</scope>
    <source>
        <strain evidence="3 4">CBS 931.73</strain>
    </source>
</reference>
<gene>
    <name evidence="3" type="ORF">K493DRAFT_366828</name>
</gene>
<evidence type="ECO:0008006" key="5">
    <source>
        <dbReference type="Google" id="ProtNLM"/>
    </source>
</evidence>
<dbReference type="STRING" id="1314790.A0A1Y1YM82"/>
<keyword evidence="4" id="KW-1185">Reference proteome</keyword>
<name>A0A1Y1YM82_9FUNG</name>
<evidence type="ECO:0000313" key="3">
    <source>
        <dbReference type="EMBL" id="ORX98694.1"/>
    </source>
</evidence>
<dbReference type="SUPFAM" id="SSF81296">
    <property type="entry name" value="E set domains"/>
    <property type="match status" value="1"/>
</dbReference>
<dbReference type="EMBL" id="MCFE01000109">
    <property type="protein sequence ID" value="ORX98694.1"/>
    <property type="molecule type" value="Genomic_DNA"/>
</dbReference>
<dbReference type="AlphaFoldDB" id="A0A1Y1YM82"/>
<dbReference type="InterPro" id="IPR050357">
    <property type="entry name" value="Arrestin_domain-protein"/>
</dbReference>
<sequence>MSPRFEIQLEQDTFHKSVYDDTNSLFLLRGKVLLVSSSSLGARHISLTFRGEFVLNRGLQATRKVLFEQKRHFSLEEASGQHTFAFEFPLPADLPETATASYGKIQYSLKAAMETSLFWPKITAQKDVYICRDIDPLACMSYNTHLEATWNDLVDYEIIIPCPEYTPGDSIPIYFKHRLLSSKCRLLGVWAGLDEKTEYKKIHKNIVTEGDVVRSHLQTSAKAIESNSDSSFLSIPIPKSPKEVHLHCTTPYMKVYHILYARIQVELDGELRSILSILPIYIVSNTSNSSTPEALNGMDQLPSYYAVKLDCPPDYSSCFVV</sequence>
<dbReference type="GO" id="GO:0005886">
    <property type="term" value="C:plasma membrane"/>
    <property type="evidence" value="ECO:0007669"/>
    <property type="project" value="TreeGrafter"/>
</dbReference>
<evidence type="ECO:0000313" key="4">
    <source>
        <dbReference type="Proteomes" id="UP000193498"/>
    </source>
</evidence>
<feature type="domain" description="Arrestin-like N-terminal" evidence="1">
    <location>
        <begin position="68"/>
        <end position="119"/>
    </location>
</feature>
<dbReference type="GO" id="GO:0005829">
    <property type="term" value="C:cytosol"/>
    <property type="evidence" value="ECO:0007669"/>
    <property type="project" value="TreeGrafter"/>
</dbReference>
<dbReference type="GO" id="GO:0070086">
    <property type="term" value="P:ubiquitin-dependent endocytosis"/>
    <property type="evidence" value="ECO:0007669"/>
    <property type="project" value="TreeGrafter"/>
</dbReference>
<dbReference type="Pfam" id="PF00339">
    <property type="entry name" value="Arrestin_N"/>
    <property type="match status" value="1"/>
</dbReference>
<dbReference type="InterPro" id="IPR014752">
    <property type="entry name" value="Arrestin-like_C"/>
</dbReference>
<dbReference type="Gene3D" id="2.60.40.640">
    <property type="match status" value="1"/>
</dbReference>
<organism evidence="3 4">
    <name type="scientific">Basidiobolus meristosporus CBS 931.73</name>
    <dbReference type="NCBI Taxonomy" id="1314790"/>
    <lineage>
        <taxon>Eukaryota</taxon>
        <taxon>Fungi</taxon>
        <taxon>Fungi incertae sedis</taxon>
        <taxon>Zoopagomycota</taxon>
        <taxon>Entomophthoromycotina</taxon>
        <taxon>Basidiobolomycetes</taxon>
        <taxon>Basidiobolales</taxon>
        <taxon>Basidiobolaceae</taxon>
        <taxon>Basidiobolus</taxon>
    </lineage>
</organism>
<evidence type="ECO:0000259" key="1">
    <source>
        <dbReference type="Pfam" id="PF00339"/>
    </source>
</evidence>
<dbReference type="Pfam" id="PF02752">
    <property type="entry name" value="Arrestin_C"/>
    <property type="match status" value="1"/>
</dbReference>
<protein>
    <recommendedName>
        <fullName evidence="5">Arrestin C-terminal-like domain-containing protein</fullName>
    </recommendedName>
</protein>
<dbReference type="PANTHER" id="PTHR11188:SF17">
    <property type="entry name" value="FI21816P1"/>
    <property type="match status" value="1"/>
</dbReference>
<dbReference type="Proteomes" id="UP000193498">
    <property type="component" value="Unassembled WGS sequence"/>
</dbReference>
<dbReference type="OrthoDB" id="2333384at2759"/>
<feature type="domain" description="Arrestin C-terminal-like" evidence="2">
    <location>
        <begin position="150"/>
        <end position="285"/>
    </location>
</feature>
<proteinExistence type="predicted"/>
<dbReference type="InParanoid" id="A0A1Y1YM82"/>
<comment type="caution">
    <text evidence="3">The sequence shown here is derived from an EMBL/GenBank/DDBJ whole genome shotgun (WGS) entry which is preliminary data.</text>
</comment>